<reference evidence="1" key="2">
    <citation type="journal article" date="2008" name="Genome Biol.">
        <title>Improved genome assembly and evidence-based global gene model set for the chordate Ciona intestinalis: new insight into intron and operon populations.</title>
        <authorList>
            <person name="Satou Y."/>
            <person name="Mineta K."/>
            <person name="Ogasawara M."/>
            <person name="Sasakura Y."/>
            <person name="Shoguchi E."/>
            <person name="Ueno K."/>
            <person name="Yamada L."/>
            <person name="Matsumoto J."/>
            <person name="Wasserscheid J."/>
            <person name="Dewar K."/>
            <person name="Wiley G.B."/>
            <person name="Macmil S.L."/>
            <person name="Roe B.A."/>
            <person name="Zeller R.W."/>
            <person name="Hastings K.E."/>
            <person name="Lemaire P."/>
            <person name="Lindquist E."/>
            <person name="Endo T."/>
            <person name="Hotta K."/>
            <person name="Inaba K."/>
        </authorList>
    </citation>
    <scope>NUCLEOTIDE SEQUENCE [LARGE SCALE GENOMIC DNA]</scope>
    <source>
        <strain evidence="1">wild type</strain>
    </source>
</reference>
<dbReference type="AlphaFoldDB" id="H2XYE9"/>
<evidence type="ECO:0000313" key="1">
    <source>
        <dbReference type="Ensembl" id="ENSCINP00000034683.1"/>
    </source>
</evidence>
<keyword evidence="2" id="KW-1185">Reference proteome</keyword>
<evidence type="ECO:0000313" key="2">
    <source>
        <dbReference type="Proteomes" id="UP000008144"/>
    </source>
</evidence>
<dbReference type="HOGENOM" id="CLU_3105626_0_0_1"/>
<proteinExistence type="predicted"/>
<reference evidence="1" key="3">
    <citation type="submission" date="2025-08" db="UniProtKB">
        <authorList>
            <consortium name="Ensembl"/>
        </authorList>
    </citation>
    <scope>IDENTIFICATION</scope>
</reference>
<sequence length="51" mass="5830">MIVLPKRVAIHLVTTNLHGNTIKSFYDATKKILQKSVHYGLFNNSKPYTID</sequence>
<reference evidence="2" key="1">
    <citation type="journal article" date="2002" name="Science">
        <title>The draft genome of Ciona intestinalis: insights into chordate and vertebrate origins.</title>
        <authorList>
            <person name="Dehal P."/>
            <person name="Satou Y."/>
            <person name="Campbell R.K."/>
            <person name="Chapman J."/>
            <person name="Degnan B."/>
            <person name="De Tomaso A."/>
            <person name="Davidson B."/>
            <person name="Di Gregorio A."/>
            <person name="Gelpke M."/>
            <person name="Goodstein D.M."/>
            <person name="Harafuji N."/>
            <person name="Hastings K.E."/>
            <person name="Ho I."/>
            <person name="Hotta K."/>
            <person name="Huang W."/>
            <person name="Kawashima T."/>
            <person name="Lemaire P."/>
            <person name="Martinez D."/>
            <person name="Meinertzhagen I.A."/>
            <person name="Necula S."/>
            <person name="Nonaka M."/>
            <person name="Putnam N."/>
            <person name="Rash S."/>
            <person name="Saiga H."/>
            <person name="Satake M."/>
            <person name="Terry A."/>
            <person name="Yamada L."/>
            <person name="Wang H.G."/>
            <person name="Awazu S."/>
            <person name="Azumi K."/>
            <person name="Boore J."/>
            <person name="Branno M."/>
            <person name="Chin-Bow S."/>
            <person name="DeSantis R."/>
            <person name="Doyle S."/>
            <person name="Francino P."/>
            <person name="Keys D.N."/>
            <person name="Haga S."/>
            <person name="Hayashi H."/>
            <person name="Hino K."/>
            <person name="Imai K.S."/>
            <person name="Inaba K."/>
            <person name="Kano S."/>
            <person name="Kobayashi K."/>
            <person name="Kobayashi M."/>
            <person name="Lee B.I."/>
            <person name="Makabe K.W."/>
            <person name="Manohar C."/>
            <person name="Matassi G."/>
            <person name="Medina M."/>
            <person name="Mochizuki Y."/>
            <person name="Mount S."/>
            <person name="Morishita T."/>
            <person name="Miura S."/>
            <person name="Nakayama A."/>
            <person name="Nishizaka S."/>
            <person name="Nomoto H."/>
            <person name="Ohta F."/>
            <person name="Oishi K."/>
            <person name="Rigoutsos I."/>
            <person name="Sano M."/>
            <person name="Sasaki A."/>
            <person name="Sasakura Y."/>
            <person name="Shoguchi E."/>
            <person name="Shin-i T."/>
            <person name="Spagnuolo A."/>
            <person name="Stainier D."/>
            <person name="Suzuki M.M."/>
            <person name="Tassy O."/>
            <person name="Takatori N."/>
            <person name="Tokuoka M."/>
            <person name="Yagi K."/>
            <person name="Yoshizaki F."/>
            <person name="Wada S."/>
            <person name="Zhang C."/>
            <person name="Hyatt P.D."/>
            <person name="Larimer F."/>
            <person name="Detter C."/>
            <person name="Doggett N."/>
            <person name="Glavina T."/>
            <person name="Hawkins T."/>
            <person name="Richardson P."/>
            <person name="Lucas S."/>
            <person name="Kohara Y."/>
            <person name="Levine M."/>
            <person name="Satoh N."/>
            <person name="Rokhsar D.S."/>
        </authorList>
    </citation>
    <scope>NUCLEOTIDE SEQUENCE [LARGE SCALE GENOMIC DNA]</scope>
</reference>
<dbReference type="Proteomes" id="UP000008144">
    <property type="component" value="Chromosome 3"/>
</dbReference>
<dbReference type="InParanoid" id="H2XYE9"/>
<accession>H2XYE9</accession>
<dbReference type="EMBL" id="EAAA01001637">
    <property type="status" value="NOT_ANNOTATED_CDS"/>
    <property type="molecule type" value="Genomic_DNA"/>
</dbReference>
<name>H2XYE9_CIOIN</name>
<reference evidence="1" key="4">
    <citation type="submission" date="2025-09" db="UniProtKB">
        <authorList>
            <consortium name="Ensembl"/>
        </authorList>
    </citation>
    <scope>IDENTIFICATION</scope>
</reference>
<dbReference type="Ensembl" id="ENSCINT00000031568.1">
    <property type="protein sequence ID" value="ENSCINP00000034683.1"/>
    <property type="gene ID" value="ENSCING00000022572.1"/>
</dbReference>
<organism evidence="1 2">
    <name type="scientific">Ciona intestinalis</name>
    <name type="common">Transparent sea squirt</name>
    <name type="synonym">Ascidia intestinalis</name>
    <dbReference type="NCBI Taxonomy" id="7719"/>
    <lineage>
        <taxon>Eukaryota</taxon>
        <taxon>Metazoa</taxon>
        <taxon>Chordata</taxon>
        <taxon>Tunicata</taxon>
        <taxon>Ascidiacea</taxon>
        <taxon>Phlebobranchia</taxon>
        <taxon>Cionidae</taxon>
        <taxon>Ciona</taxon>
    </lineage>
</organism>
<protein>
    <submittedName>
        <fullName evidence="1">Uncharacterized protein</fullName>
    </submittedName>
</protein>